<evidence type="ECO:0000256" key="4">
    <source>
        <dbReference type="ARBA" id="ARBA00022989"/>
    </source>
</evidence>
<dbReference type="Gene3D" id="1.20.1250.20">
    <property type="entry name" value="MFS general substrate transporter like domains"/>
    <property type="match status" value="1"/>
</dbReference>
<dbReference type="InterPro" id="IPR011701">
    <property type="entry name" value="MFS"/>
</dbReference>
<sequence length="495" mass="49569">MSAPPSASGGPDRRPLGALLAAHTVSTVGNSLTLIGVPWFVLQTTGSAGRAGVVAFCATLPVVVAALVGGPLIDRFGRRRTSVVTDLICGLTVSAIPVLHYAGVLEFWMLCALMALGGLVATPGMTSRSVLVPDLAEHAGTSLARAASLFEAASSGARMAGASLAGVLIAVLGAEAVLLLDGATFAVSAALVAAGVRGVRAAEPMRSTARPSFRTYRRNLREGYAYVASGGLLTAVVLMVMLTNGLNQSWSSVLFPVHARENLGGAAQLGLLSALFGGAALLGALSYGAVGHRFSRRAVFTAAFVVGEVPRFLVAALTDGTLPLAVTLALGGLLVGTLNPILSTVIFERVPLELRTRVSGIIMAGCQLTIPLGGLTAGFLVEGAGLRTALLLVGGLYFLATLSPLVFPSWRTMDDTPTPEGPAKASPGTDLTRTAKASPGAGLTNAAGVSPAAGLTSTAEASPGAGPTGTAKAGPATAPVSSSAPSAPRPSSPAP</sequence>
<feature type="transmembrane region" description="Helical" evidence="7">
    <location>
        <begin position="359"/>
        <end position="380"/>
    </location>
</feature>
<evidence type="ECO:0000259" key="8">
    <source>
        <dbReference type="PROSITE" id="PS50850"/>
    </source>
</evidence>
<keyword evidence="5 7" id="KW-0472">Membrane</keyword>
<comment type="caution">
    <text evidence="9">The sequence shown here is derived from an EMBL/GenBank/DDBJ whole genome shotgun (WGS) entry which is preliminary data.</text>
</comment>
<feature type="transmembrane region" description="Helical" evidence="7">
    <location>
        <begin position="223"/>
        <end position="246"/>
    </location>
</feature>
<keyword evidence="2" id="KW-1003">Cell membrane</keyword>
<dbReference type="PROSITE" id="PS50850">
    <property type="entry name" value="MFS"/>
    <property type="match status" value="1"/>
</dbReference>
<keyword evidence="10" id="KW-1185">Reference proteome</keyword>
<dbReference type="Pfam" id="PF07690">
    <property type="entry name" value="MFS_1"/>
    <property type="match status" value="1"/>
</dbReference>
<evidence type="ECO:0000256" key="5">
    <source>
        <dbReference type="ARBA" id="ARBA00023136"/>
    </source>
</evidence>
<dbReference type="EMBL" id="JBHMCR010000010">
    <property type="protein sequence ID" value="MFB9522486.1"/>
    <property type="molecule type" value="Genomic_DNA"/>
</dbReference>
<feature type="transmembrane region" description="Helical" evidence="7">
    <location>
        <begin position="386"/>
        <end position="407"/>
    </location>
</feature>
<gene>
    <name evidence="9" type="ORF">ACFFTU_21300</name>
</gene>
<evidence type="ECO:0000313" key="9">
    <source>
        <dbReference type="EMBL" id="MFB9522486.1"/>
    </source>
</evidence>
<feature type="transmembrane region" description="Helical" evidence="7">
    <location>
        <begin position="84"/>
        <end position="101"/>
    </location>
</feature>
<dbReference type="CDD" id="cd06173">
    <property type="entry name" value="MFS_MefA_like"/>
    <property type="match status" value="1"/>
</dbReference>
<reference evidence="9 10" key="1">
    <citation type="submission" date="2024-09" db="EMBL/GenBank/DDBJ databases">
        <authorList>
            <person name="Sun Q."/>
            <person name="Mori K."/>
        </authorList>
    </citation>
    <scope>NUCLEOTIDE SEQUENCE [LARGE SCALE GENOMIC DNA]</scope>
    <source>
        <strain evidence="9 10">JCM 4362</strain>
    </source>
</reference>
<keyword evidence="4 7" id="KW-1133">Transmembrane helix</keyword>
<organism evidence="9 10">
    <name type="scientific">Streptomyces cremeus</name>
    <dbReference type="NCBI Taxonomy" id="66881"/>
    <lineage>
        <taxon>Bacteria</taxon>
        <taxon>Bacillati</taxon>
        <taxon>Actinomycetota</taxon>
        <taxon>Actinomycetes</taxon>
        <taxon>Kitasatosporales</taxon>
        <taxon>Streptomycetaceae</taxon>
        <taxon>Streptomyces</taxon>
    </lineage>
</organism>
<dbReference type="PROSITE" id="PS00216">
    <property type="entry name" value="SUGAR_TRANSPORT_1"/>
    <property type="match status" value="1"/>
</dbReference>
<feature type="transmembrane region" description="Helical" evidence="7">
    <location>
        <begin position="107"/>
        <end position="125"/>
    </location>
</feature>
<comment type="subcellular location">
    <subcellularLocation>
        <location evidence="1">Cell membrane</location>
        <topology evidence="1">Multi-pass membrane protein</topology>
    </subcellularLocation>
</comment>
<dbReference type="SUPFAM" id="SSF103473">
    <property type="entry name" value="MFS general substrate transporter"/>
    <property type="match status" value="1"/>
</dbReference>
<feature type="transmembrane region" description="Helical" evidence="7">
    <location>
        <begin position="53"/>
        <end position="72"/>
    </location>
</feature>
<feature type="transmembrane region" description="Helical" evidence="7">
    <location>
        <begin position="266"/>
        <end position="287"/>
    </location>
</feature>
<name>A0ABV5PH06_STRCM</name>
<feature type="compositionally biased region" description="Low complexity" evidence="6">
    <location>
        <begin position="458"/>
        <end position="486"/>
    </location>
</feature>
<proteinExistence type="predicted"/>
<dbReference type="PANTHER" id="PTHR23513">
    <property type="entry name" value="INTEGRAL MEMBRANE EFFLUX PROTEIN-RELATED"/>
    <property type="match status" value="1"/>
</dbReference>
<protein>
    <submittedName>
        <fullName evidence="9">MFS transporter</fullName>
    </submittedName>
</protein>
<feature type="transmembrane region" description="Helical" evidence="7">
    <location>
        <begin position="20"/>
        <end position="41"/>
    </location>
</feature>
<accession>A0ABV5PH06</accession>
<evidence type="ECO:0000256" key="6">
    <source>
        <dbReference type="SAM" id="MobiDB-lite"/>
    </source>
</evidence>
<dbReference type="InterPro" id="IPR036259">
    <property type="entry name" value="MFS_trans_sf"/>
</dbReference>
<feature type="transmembrane region" description="Helical" evidence="7">
    <location>
        <begin position="299"/>
        <end position="318"/>
    </location>
</feature>
<evidence type="ECO:0000256" key="3">
    <source>
        <dbReference type="ARBA" id="ARBA00022692"/>
    </source>
</evidence>
<evidence type="ECO:0000256" key="1">
    <source>
        <dbReference type="ARBA" id="ARBA00004651"/>
    </source>
</evidence>
<dbReference type="Proteomes" id="UP001589718">
    <property type="component" value="Unassembled WGS sequence"/>
</dbReference>
<feature type="transmembrane region" description="Helical" evidence="7">
    <location>
        <begin position="185"/>
        <end position="202"/>
    </location>
</feature>
<feature type="domain" description="Major facilitator superfamily (MFS) profile" evidence="8">
    <location>
        <begin position="15"/>
        <end position="412"/>
    </location>
</feature>
<evidence type="ECO:0000313" key="10">
    <source>
        <dbReference type="Proteomes" id="UP001589718"/>
    </source>
</evidence>
<feature type="transmembrane region" description="Helical" evidence="7">
    <location>
        <begin position="324"/>
        <end position="347"/>
    </location>
</feature>
<keyword evidence="3 7" id="KW-0812">Transmembrane</keyword>
<evidence type="ECO:0000256" key="2">
    <source>
        <dbReference type="ARBA" id="ARBA00022475"/>
    </source>
</evidence>
<feature type="region of interest" description="Disordered" evidence="6">
    <location>
        <begin position="413"/>
        <end position="495"/>
    </location>
</feature>
<dbReference type="RefSeq" id="WP_345222507.1">
    <property type="nucleotide sequence ID" value="NZ_BAAAXE010000013.1"/>
</dbReference>
<evidence type="ECO:0000256" key="7">
    <source>
        <dbReference type="SAM" id="Phobius"/>
    </source>
</evidence>
<dbReference type="PANTHER" id="PTHR23513:SF6">
    <property type="entry name" value="MAJOR FACILITATOR SUPERFAMILY ASSOCIATED DOMAIN-CONTAINING PROTEIN"/>
    <property type="match status" value="1"/>
</dbReference>
<dbReference type="InterPro" id="IPR005829">
    <property type="entry name" value="Sugar_transporter_CS"/>
</dbReference>
<dbReference type="InterPro" id="IPR020846">
    <property type="entry name" value="MFS_dom"/>
</dbReference>